<keyword evidence="5 8" id="KW-0812">Transmembrane</keyword>
<keyword evidence="4" id="KW-1003">Cell membrane</keyword>
<dbReference type="PANTHER" id="PTHR30472:SF37">
    <property type="entry name" value="FE(3+) DICITRATE TRANSPORT SYSTEM PERMEASE PROTEIN FECD-RELATED"/>
    <property type="match status" value="1"/>
</dbReference>
<evidence type="ECO:0000256" key="8">
    <source>
        <dbReference type="SAM" id="Phobius"/>
    </source>
</evidence>
<evidence type="ECO:0000256" key="1">
    <source>
        <dbReference type="ARBA" id="ARBA00004651"/>
    </source>
</evidence>
<dbReference type="EMBL" id="RXPE01000013">
    <property type="protein sequence ID" value="RTR26870.1"/>
    <property type="molecule type" value="Genomic_DNA"/>
</dbReference>
<dbReference type="RefSeq" id="WP_126352171.1">
    <property type="nucleotide sequence ID" value="NZ_CP086382.1"/>
</dbReference>
<dbReference type="InterPro" id="IPR000522">
    <property type="entry name" value="ABC_transptr_permease_BtuC"/>
</dbReference>
<dbReference type="AlphaFoldDB" id="A0A3S0KHF4"/>
<feature type="transmembrane region" description="Helical" evidence="8">
    <location>
        <begin position="105"/>
        <end position="124"/>
    </location>
</feature>
<feature type="transmembrane region" description="Helical" evidence="8">
    <location>
        <begin position="245"/>
        <end position="275"/>
    </location>
</feature>
<feature type="transmembrane region" description="Helical" evidence="8">
    <location>
        <begin position="161"/>
        <end position="180"/>
    </location>
</feature>
<comment type="subcellular location">
    <subcellularLocation>
        <location evidence="1">Cell membrane</location>
        <topology evidence="1">Multi-pass membrane protein</topology>
    </subcellularLocation>
</comment>
<evidence type="ECO:0000256" key="7">
    <source>
        <dbReference type="ARBA" id="ARBA00023136"/>
    </source>
</evidence>
<organism evidence="9 10">
    <name type="scientific">Deinococcus radiophilus</name>
    <dbReference type="NCBI Taxonomy" id="32062"/>
    <lineage>
        <taxon>Bacteria</taxon>
        <taxon>Thermotogati</taxon>
        <taxon>Deinococcota</taxon>
        <taxon>Deinococci</taxon>
        <taxon>Deinococcales</taxon>
        <taxon>Deinococcaceae</taxon>
        <taxon>Deinococcus</taxon>
    </lineage>
</organism>
<keyword evidence="6 8" id="KW-1133">Transmembrane helix</keyword>
<dbReference type="CDD" id="cd06550">
    <property type="entry name" value="TM_ABC_iron-siderophores_like"/>
    <property type="match status" value="1"/>
</dbReference>
<dbReference type="SUPFAM" id="SSF81345">
    <property type="entry name" value="ABC transporter involved in vitamin B12 uptake, BtuC"/>
    <property type="match status" value="1"/>
</dbReference>
<comment type="similarity">
    <text evidence="2">Belongs to the binding-protein-dependent transport system permease family. FecCD subfamily.</text>
</comment>
<evidence type="ECO:0000256" key="2">
    <source>
        <dbReference type="ARBA" id="ARBA00007935"/>
    </source>
</evidence>
<feature type="transmembrane region" description="Helical" evidence="8">
    <location>
        <begin position="130"/>
        <end position="149"/>
    </location>
</feature>
<evidence type="ECO:0000313" key="9">
    <source>
        <dbReference type="EMBL" id="RTR26870.1"/>
    </source>
</evidence>
<reference evidence="9 10" key="1">
    <citation type="submission" date="2018-12" db="EMBL/GenBank/DDBJ databases">
        <title>Deinococcus radiophilus ATCC 27603 genome sequencing and assembly.</title>
        <authorList>
            <person name="Maclea K.S."/>
            <person name="Maynard C.R."/>
        </authorList>
    </citation>
    <scope>NUCLEOTIDE SEQUENCE [LARGE SCALE GENOMIC DNA]</scope>
    <source>
        <strain evidence="9 10">ATCC 27603</strain>
    </source>
</reference>
<evidence type="ECO:0000256" key="6">
    <source>
        <dbReference type="ARBA" id="ARBA00022989"/>
    </source>
</evidence>
<feature type="transmembrane region" description="Helical" evidence="8">
    <location>
        <begin position="317"/>
        <end position="337"/>
    </location>
</feature>
<keyword evidence="10" id="KW-1185">Reference proteome</keyword>
<protein>
    <submittedName>
        <fullName evidence="9">Iron ABC transporter permease</fullName>
    </submittedName>
</protein>
<dbReference type="PANTHER" id="PTHR30472">
    <property type="entry name" value="FERRIC ENTEROBACTIN TRANSPORT SYSTEM PERMEASE PROTEIN"/>
    <property type="match status" value="1"/>
</dbReference>
<dbReference type="Gene3D" id="1.10.3470.10">
    <property type="entry name" value="ABC transporter involved in vitamin B12 uptake, BtuC"/>
    <property type="match status" value="1"/>
</dbReference>
<evidence type="ECO:0000256" key="3">
    <source>
        <dbReference type="ARBA" id="ARBA00022448"/>
    </source>
</evidence>
<keyword evidence="3" id="KW-0813">Transport</keyword>
<sequence>MLGQNVRKQERKPSVGLGVAAPLLVTLLLLLLVLAVVALGLGAVATPPADVLATLLGGGSELTRRLVLELRLPRVLAAALGGAMFAVSGTLLQAVVRNPLASPDIVGVGAGAGLAVTLLLLVFPQAPDGLMPWGGFLGAWLAFGAVTLLARDGLRLPPVRLALLGVAVGAACAALQQLILLRAPDPIGGALAFLSGSVYGAGWEHLTRMLPWALVLLPAAWLLHRRLDLLTFSEDTALALGHRTWLGRLVAVSTGVGLAAAAVTSCGVLGFVGLVAPHLARLLTGGLHAAHLPVSALLGALLVLGADTLGRMLLPPLEVPAGLLTTLIGAPYFLYLLRQSSRMGA</sequence>
<feature type="transmembrane region" description="Helical" evidence="8">
    <location>
        <begin position="21"/>
        <end position="45"/>
    </location>
</feature>
<dbReference type="GO" id="GO:0005886">
    <property type="term" value="C:plasma membrane"/>
    <property type="evidence" value="ECO:0007669"/>
    <property type="project" value="UniProtKB-SubCell"/>
</dbReference>
<feature type="transmembrane region" description="Helical" evidence="8">
    <location>
        <begin position="282"/>
        <end position="305"/>
    </location>
</feature>
<dbReference type="GO" id="GO:0033214">
    <property type="term" value="P:siderophore-iron import into cell"/>
    <property type="evidence" value="ECO:0007669"/>
    <property type="project" value="TreeGrafter"/>
</dbReference>
<accession>A0A3S0KHF4</accession>
<gene>
    <name evidence="9" type="ORF">EJ104_07695</name>
</gene>
<comment type="caution">
    <text evidence="9">The sequence shown here is derived from an EMBL/GenBank/DDBJ whole genome shotgun (WGS) entry which is preliminary data.</text>
</comment>
<dbReference type="InterPro" id="IPR037294">
    <property type="entry name" value="ABC_BtuC-like"/>
</dbReference>
<keyword evidence="7 8" id="KW-0472">Membrane</keyword>
<dbReference type="GO" id="GO:0022857">
    <property type="term" value="F:transmembrane transporter activity"/>
    <property type="evidence" value="ECO:0007669"/>
    <property type="project" value="InterPro"/>
</dbReference>
<proteinExistence type="inferred from homology"/>
<evidence type="ECO:0000256" key="5">
    <source>
        <dbReference type="ARBA" id="ARBA00022692"/>
    </source>
</evidence>
<name>A0A3S0KHF4_9DEIO</name>
<dbReference type="FunFam" id="1.10.3470.10:FF:000001">
    <property type="entry name" value="Vitamin B12 ABC transporter permease BtuC"/>
    <property type="match status" value="1"/>
</dbReference>
<dbReference type="Pfam" id="PF01032">
    <property type="entry name" value="FecCD"/>
    <property type="match status" value="1"/>
</dbReference>
<feature type="transmembrane region" description="Helical" evidence="8">
    <location>
        <begin position="75"/>
        <end position="96"/>
    </location>
</feature>
<dbReference type="OrthoDB" id="9811721at2"/>
<dbReference type="Proteomes" id="UP000277766">
    <property type="component" value="Unassembled WGS sequence"/>
</dbReference>
<evidence type="ECO:0000256" key="4">
    <source>
        <dbReference type="ARBA" id="ARBA00022475"/>
    </source>
</evidence>
<evidence type="ECO:0000313" key="10">
    <source>
        <dbReference type="Proteomes" id="UP000277766"/>
    </source>
</evidence>